<organism evidence="1">
    <name type="scientific">marine metagenome</name>
    <dbReference type="NCBI Taxonomy" id="408172"/>
    <lineage>
        <taxon>unclassified sequences</taxon>
        <taxon>metagenomes</taxon>
        <taxon>ecological metagenomes</taxon>
    </lineage>
</organism>
<reference evidence="1" key="1">
    <citation type="submission" date="2018-05" db="EMBL/GenBank/DDBJ databases">
        <authorList>
            <person name="Lanie J.A."/>
            <person name="Ng W.-L."/>
            <person name="Kazmierczak K.M."/>
            <person name="Andrzejewski T.M."/>
            <person name="Davidsen T.M."/>
            <person name="Wayne K.J."/>
            <person name="Tettelin H."/>
            <person name="Glass J.I."/>
            <person name="Rusch D."/>
            <person name="Podicherti R."/>
            <person name="Tsui H.-C.T."/>
            <person name="Winkler M.E."/>
        </authorList>
    </citation>
    <scope>NUCLEOTIDE SEQUENCE</scope>
</reference>
<dbReference type="EMBL" id="UINC01003129">
    <property type="protein sequence ID" value="SVA03612.1"/>
    <property type="molecule type" value="Genomic_DNA"/>
</dbReference>
<name>A0A381SHP6_9ZZZZ</name>
<proteinExistence type="predicted"/>
<dbReference type="AlphaFoldDB" id="A0A381SHP6"/>
<sequence length="109" mass="12126">MLLMPNNSRPANSRMKTGAQLCRNRHPVAIVNVAAVSHLGGSRDVAQLSGIARAMFPQWEADPNNPCWLGERSKSAEMAGRSIPKVFNTMKEDTLEYSHTPMTTQRYLL</sequence>
<protein>
    <submittedName>
        <fullName evidence="1">Uncharacterized protein</fullName>
    </submittedName>
</protein>
<gene>
    <name evidence="1" type="ORF">METZ01_LOCUS56466</name>
</gene>
<evidence type="ECO:0000313" key="1">
    <source>
        <dbReference type="EMBL" id="SVA03612.1"/>
    </source>
</evidence>
<accession>A0A381SHP6</accession>